<dbReference type="EMBL" id="JAAIYO010000007">
    <property type="protein sequence ID" value="MBE4750981.1"/>
    <property type="molecule type" value="Genomic_DNA"/>
</dbReference>
<dbReference type="SUPFAM" id="SSF51905">
    <property type="entry name" value="FAD/NAD(P)-binding domain"/>
    <property type="match status" value="1"/>
</dbReference>
<dbReference type="Gene3D" id="3.30.9.100">
    <property type="match status" value="1"/>
</dbReference>
<dbReference type="Pfam" id="PF01494">
    <property type="entry name" value="FAD_binding_3"/>
    <property type="match status" value="1"/>
</dbReference>
<evidence type="ECO:0000313" key="3">
    <source>
        <dbReference type="Proteomes" id="UP001516472"/>
    </source>
</evidence>
<name>A0ABR9PST7_9BACT</name>
<gene>
    <name evidence="2" type="ORF">G4177_22675</name>
</gene>
<evidence type="ECO:0000259" key="1">
    <source>
        <dbReference type="Pfam" id="PF01494"/>
    </source>
</evidence>
<reference evidence="2 3" key="1">
    <citation type="submission" date="2020-02" db="EMBL/GenBank/DDBJ databases">
        <authorList>
            <person name="Babadi Z.K."/>
            <person name="Risdian C."/>
            <person name="Ebrahimipour G.H."/>
            <person name="Wink J."/>
        </authorList>
    </citation>
    <scope>NUCLEOTIDE SEQUENCE [LARGE SCALE GENOMIC DNA]</scope>
    <source>
        <strain evidence="2 3">ZKHCc1 1396</strain>
    </source>
</reference>
<dbReference type="Proteomes" id="UP001516472">
    <property type="component" value="Unassembled WGS sequence"/>
</dbReference>
<dbReference type="RefSeq" id="WP_193428201.1">
    <property type="nucleotide sequence ID" value="NZ_CBCSIP010000007.1"/>
</dbReference>
<dbReference type="PANTHER" id="PTHR43747">
    <property type="entry name" value="FAD-BINDING PROTEIN"/>
    <property type="match status" value="1"/>
</dbReference>
<evidence type="ECO:0000313" key="2">
    <source>
        <dbReference type="EMBL" id="MBE4750981.1"/>
    </source>
</evidence>
<dbReference type="PANTHER" id="PTHR43747:SF1">
    <property type="entry name" value="SLR1998 PROTEIN"/>
    <property type="match status" value="1"/>
</dbReference>
<dbReference type="InterPro" id="IPR002938">
    <property type="entry name" value="FAD-bd"/>
</dbReference>
<protein>
    <submittedName>
        <fullName evidence="2">Tryptophan halogenase</fullName>
    </submittedName>
</protein>
<organism evidence="2 3">
    <name type="scientific">Corallococcus soli</name>
    <dbReference type="NCBI Taxonomy" id="2710757"/>
    <lineage>
        <taxon>Bacteria</taxon>
        <taxon>Pseudomonadati</taxon>
        <taxon>Myxococcota</taxon>
        <taxon>Myxococcia</taxon>
        <taxon>Myxococcales</taxon>
        <taxon>Cystobacterineae</taxon>
        <taxon>Myxococcaceae</taxon>
        <taxon>Corallococcus</taxon>
    </lineage>
</organism>
<dbReference type="InterPro" id="IPR050816">
    <property type="entry name" value="Flavin-dep_Halogenase_NPB"/>
</dbReference>
<feature type="domain" description="FAD-binding" evidence="1">
    <location>
        <begin position="6"/>
        <end position="325"/>
    </location>
</feature>
<accession>A0ABR9PST7</accession>
<dbReference type="InterPro" id="IPR036188">
    <property type="entry name" value="FAD/NAD-bd_sf"/>
</dbReference>
<keyword evidence="3" id="KW-1185">Reference proteome</keyword>
<sequence length="374" mass="40265">MSDTHCDVAVLGGGPAGAGVALALRAQTRLSVTLVERTTHDAPRIGETLPPDARLPLARLGVWGGFLRDGHLPSRGTASCWGSATVGYHDTLMSPFGSAWHLDRSRFDASLCAQVAERGGTVRTGTAVEGCEALGPEGFRLRLSHPVEGPTTLWARFVVDATGWKAAFATSQGARRQVVDRCFALYGDFRLRQGAAFSTQALVESRPEGWWYSALLPGGRVVVGLMGDGESLRGVRGQEAWLSLLARTTATRERLEACDFSGEPPRAVPAAVACLDRVHAEHWLAVGDAACAFDSLSSQGISKALGSALLAAESLEQHLRGRADALGAYAARVRQGFVEHLRTRDHYYREERRWPDAPFWRNRRKALASGALAA</sequence>
<dbReference type="Gene3D" id="3.50.50.60">
    <property type="entry name" value="FAD/NAD(P)-binding domain"/>
    <property type="match status" value="1"/>
</dbReference>
<comment type="caution">
    <text evidence="2">The sequence shown here is derived from an EMBL/GenBank/DDBJ whole genome shotgun (WGS) entry which is preliminary data.</text>
</comment>
<proteinExistence type="predicted"/>